<dbReference type="RefSeq" id="WP_285746561.1">
    <property type="nucleotide sequence ID" value="NZ_CP127162.1"/>
</dbReference>
<keyword evidence="1" id="KW-0812">Transmembrane</keyword>
<feature type="transmembrane region" description="Helical" evidence="1">
    <location>
        <begin position="6"/>
        <end position="24"/>
    </location>
</feature>
<evidence type="ECO:0000313" key="2">
    <source>
        <dbReference type="EMBL" id="WIV20018.1"/>
    </source>
</evidence>
<name>A0ABY8X732_9BACL</name>
<protein>
    <submittedName>
        <fullName evidence="2">Uncharacterized protein</fullName>
    </submittedName>
</protein>
<evidence type="ECO:0000256" key="1">
    <source>
        <dbReference type="SAM" id="Phobius"/>
    </source>
</evidence>
<reference evidence="2 3" key="1">
    <citation type="submission" date="2023-06" db="EMBL/GenBank/DDBJ databases">
        <title>Paenibacillus polygonum sp. nov., an endophytic bacterium, isolated from Polygonum lapathifolium L. in Nanji Wetland National Nature Reserve, South of Poyang Lake, Jiangxi Province, China.</title>
        <authorList>
            <person name="Yu Z."/>
        </authorList>
    </citation>
    <scope>NUCLEOTIDE SEQUENCE [LARGE SCALE GENOMIC DNA]</scope>
    <source>
        <strain evidence="2 3">C31</strain>
    </source>
</reference>
<organism evidence="2 3">
    <name type="scientific">Paenibacillus polygoni</name>
    <dbReference type="NCBI Taxonomy" id="3050112"/>
    <lineage>
        <taxon>Bacteria</taxon>
        <taxon>Bacillati</taxon>
        <taxon>Bacillota</taxon>
        <taxon>Bacilli</taxon>
        <taxon>Bacillales</taxon>
        <taxon>Paenibacillaceae</taxon>
        <taxon>Paenibacillus</taxon>
    </lineage>
</organism>
<sequence>MSKKSYVIIFVILLGAVTMIYTKVYKNAEIKYKEEYNKLEQMYQTKNDSGFLYLVKHPVSPLPLANTLETLSKTEEDERPAKVQELIETAKTQAEEVDEQLMMFVNFSDTFSEKEEGEIINHIYYEDIDLYLLVSGPTWNPMYSISYRYWKSTPKVLDEYTREYLLSLAEELRSLDKTFTELKDSSNTQSLIFSDQLKGAKMKLLDKLKPHLIKINQLNESLLTHYHIQ</sequence>
<proteinExistence type="predicted"/>
<keyword evidence="1" id="KW-1133">Transmembrane helix</keyword>
<dbReference type="Proteomes" id="UP001236415">
    <property type="component" value="Chromosome"/>
</dbReference>
<evidence type="ECO:0000313" key="3">
    <source>
        <dbReference type="Proteomes" id="UP001236415"/>
    </source>
</evidence>
<keyword evidence="3" id="KW-1185">Reference proteome</keyword>
<gene>
    <name evidence="2" type="ORF">QPK24_04695</name>
</gene>
<accession>A0ABY8X732</accession>
<dbReference type="EMBL" id="CP127162">
    <property type="protein sequence ID" value="WIV20018.1"/>
    <property type="molecule type" value="Genomic_DNA"/>
</dbReference>
<keyword evidence="1" id="KW-0472">Membrane</keyword>